<dbReference type="InterPro" id="IPR051177">
    <property type="entry name" value="CIK-Related_Protein"/>
</dbReference>
<dbReference type="KEGG" id="pmrn:116947662"/>
<accession>A0AAJ7TKG5</accession>
<evidence type="ECO:0000256" key="5">
    <source>
        <dbReference type="ARBA" id="ARBA00042347"/>
    </source>
</evidence>
<evidence type="ECO:0000259" key="8">
    <source>
        <dbReference type="PROSITE" id="PS50011"/>
    </source>
</evidence>
<sequence>MWSFFSRDPAKDFPFEVGDRVEALQGRCMWGLHQGKRKAGSDPVSIFVFDIRAGAEAQAAVARASLKRLKTMRHPNILSFIDALETDKCLYLVTEPVVPLEVHLSSERGTSGDLNANAVSWGLHQIVKALSFLVNDCNLVHNNVGVAAVFVDPAGEWKLGGLDYVCAAGDTNGGGGATPPAKALPALEKYDPPERAENPRARQAAAEKWSGDMWGLGCLVWEVFNGPLPRPSSLKALGKIPQSLVPHYCELVGANPRLRPNPARFLLSCRAPGGFMHNGFVDTSLFLEEIQIKDAAEKQEFFGTLSEHLDGFPDEYCRRRILPQLLTAFEFGGAGAVVLTPLFKIGKLLSTEEYQQKIIPVLVKMFSSTDRATRIKLLQQMEMFIPYLTDTTVNSQIFPHVAHGFLDSNPAIREQTVKSMLLLAPKLNENNLNVELMKHFARLQAKDEQGPIRCNTTVCLGKIAPYLSPTTRQRVLTSAFSRATKDPFPPSRAAGVLGFAATHNFYPLSECAARILPTLCALSIDPDRNVRDQVFKAVKCFLGKLETLSEDSSKQAELEKDVHAAVGGGARGPDGSLAGGGWAGWAVTGVTSLTSKLIRSGPTGPAEQPPSEHGQPAAAPTQPPVAAAAPGAAGAAGADARDKVERTRGGGAVPRAAEASRAEEEEEEEEHEEEEEQQEEEGGWDDDGDWGSLEEQSQSASRAAAEKDRQTDKTPNPMKMAPSRPLAASSTWDDAWGEEASWGRPAGTAEKRTSVAAQAQQGRDLEEWGNDWGEETASSRATGKVAAAADDVKPASAYDWEGTAPRTQDAGGGGWDLEGNWESLETSAAANPGEEARRKREERRQQRQQELEAKRAERRAAKGPLRLGVRKLD</sequence>
<dbReference type="AlphaFoldDB" id="A0AAJ7TKG5"/>
<dbReference type="SMART" id="SM00220">
    <property type="entry name" value="S_TKc"/>
    <property type="match status" value="1"/>
</dbReference>
<dbReference type="RefSeq" id="XP_032819534.1">
    <property type="nucleotide sequence ID" value="XM_032963643.1"/>
</dbReference>
<keyword evidence="1" id="KW-0677">Repeat</keyword>
<dbReference type="SUPFAM" id="SSF48371">
    <property type="entry name" value="ARM repeat"/>
    <property type="match status" value="1"/>
</dbReference>
<dbReference type="InterPro" id="IPR000719">
    <property type="entry name" value="Prot_kinase_dom"/>
</dbReference>
<keyword evidence="9" id="KW-1185">Reference proteome</keyword>
<feature type="domain" description="Protein kinase" evidence="8">
    <location>
        <begin position="1"/>
        <end position="388"/>
    </location>
</feature>
<organism evidence="9 10">
    <name type="scientific">Petromyzon marinus</name>
    <name type="common">Sea lamprey</name>
    <dbReference type="NCBI Taxonomy" id="7757"/>
    <lineage>
        <taxon>Eukaryota</taxon>
        <taxon>Metazoa</taxon>
        <taxon>Chordata</taxon>
        <taxon>Craniata</taxon>
        <taxon>Vertebrata</taxon>
        <taxon>Cyclostomata</taxon>
        <taxon>Hyperoartia</taxon>
        <taxon>Petromyzontiformes</taxon>
        <taxon>Petromyzontidae</taxon>
        <taxon>Petromyzon</taxon>
    </lineage>
</organism>
<comment type="similarity">
    <text evidence="3">Belongs to the protein kinase superfamily.</text>
</comment>
<dbReference type="PANTHER" id="PTHR12984">
    <property type="entry name" value="SCY1-RELATED S/T PROTEIN KINASE-LIKE"/>
    <property type="match status" value="1"/>
</dbReference>
<evidence type="ECO:0000256" key="4">
    <source>
        <dbReference type="ARBA" id="ARBA00040972"/>
    </source>
</evidence>
<dbReference type="GO" id="GO:0004672">
    <property type="term" value="F:protein kinase activity"/>
    <property type="evidence" value="ECO:0007669"/>
    <property type="project" value="InterPro"/>
</dbReference>
<evidence type="ECO:0000256" key="3">
    <source>
        <dbReference type="ARBA" id="ARBA00038349"/>
    </source>
</evidence>
<dbReference type="InterPro" id="IPR011989">
    <property type="entry name" value="ARM-like"/>
</dbReference>
<dbReference type="SUPFAM" id="SSF56112">
    <property type="entry name" value="Protein kinase-like (PK-like)"/>
    <property type="match status" value="1"/>
</dbReference>
<gene>
    <name evidence="10" type="primary">SCYL1</name>
</gene>
<feature type="compositionally biased region" description="Acidic residues" evidence="7">
    <location>
        <begin position="663"/>
        <end position="689"/>
    </location>
</feature>
<protein>
    <recommendedName>
        <fullName evidence="4">N-terminal kinase-like protein</fullName>
    </recommendedName>
    <alternativeName>
        <fullName evidence="5">SCY1-like protein 1</fullName>
    </alternativeName>
</protein>
<reference evidence="10" key="1">
    <citation type="submission" date="2025-08" db="UniProtKB">
        <authorList>
            <consortium name="RefSeq"/>
        </authorList>
    </citation>
    <scope>IDENTIFICATION</scope>
    <source>
        <tissue evidence="10">Sperm</tissue>
    </source>
</reference>
<keyword evidence="2" id="KW-0175">Coiled coil</keyword>
<evidence type="ECO:0000256" key="2">
    <source>
        <dbReference type="ARBA" id="ARBA00023054"/>
    </source>
</evidence>
<dbReference type="Pfam" id="PF00069">
    <property type="entry name" value="Pkinase"/>
    <property type="match status" value="1"/>
</dbReference>
<evidence type="ECO:0000256" key="6">
    <source>
        <dbReference type="ARBA" id="ARBA00056114"/>
    </source>
</evidence>
<dbReference type="Gene3D" id="1.10.510.10">
    <property type="entry name" value="Transferase(Phosphotransferase) domain 1"/>
    <property type="match status" value="1"/>
</dbReference>
<feature type="compositionally biased region" description="Basic and acidic residues" evidence="7">
    <location>
        <begin position="834"/>
        <end position="860"/>
    </location>
</feature>
<dbReference type="InterPro" id="IPR011009">
    <property type="entry name" value="Kinase-like_dom_sf"/>
</dbReference>
<name>A0AAJ7TKG5_PETMA</name>
<comment type="function">
    <text evidence="6">Regulates COPI-mediated retrograde protein traffic at the interface between the Golgi apparatus and the endoplasmic reticulum. Involved in the maintenance of the Golgi apparatus morphology.</text>
</comment>
<dbReference type="PANTHER" id="PTHR12984:SF3">
    <property type="entry name" value="N-TERMINAL KINASE-LIKE PROTEIN"/>
    <property type="match status" value="1"/>
</dbReference>
<dbReference type="PROSITE" id="PS50011">
    <property type="entry name" value="PROTEIN_KINASE_DOM"/>
    <property type="match status" value="1"/>
</dbReference>
<dbReference type="Gene3D" id="1.25.10.10">
    <property type="entry name" value="Leucine-rich Repeat Variant"/>
    <property type="match status" value="1"/>
</dbReference>
<proteinExistence type="inferred from homology"/>
<feature type="compositionally biased region" description="Low complexity" evidence="7">
    <location>
        <begin position="784"/>
        <end position="797"/>
    </location>
</feature>
<evidence type="ECO:0000313" key="10">
    <source>
        <dbReference type="RefSeq" id="XP_032819534.1"/>
    </source>
</evidence>
<feature type="compositionally biased region" description="Low complexity" evidence="7">
    <location>
        <begin position="690"/>
        <end position="703"/>
    </location>
</feature>
<dbReference type="Proteomes" id="UP001318040">
    <property type="component" value="Chromosome 31"/>
</dbReference>
<evidence type="ECO:0000256" key="7">
    <source>
        <dbReference type="SAM" id="MobiDB-lite"/>
    </source>
</evidence>
<dbReference type="Gene3D" id="3.30.200.20">
    <property type="entry name" value="Phosphorylase Kinase, domain 1"/>
    <property type="match status" value="1"/>
</dbReference>
<evidence type="ECO:0000313" key="9">
    <source>
        <dbReference type="Proteomes" id="UP001318040"/>
    </source>
</evidence>
<dbReference type="CTD" id="57410"/>
<evidence type="ECO:0000256" key="1">
    <source>
        <dbReference type="ARBA" id="ARBA00022737"/>
    </source>
</evidence>
<feature type="compositionally biased region" description="Low complexity" evidence="7">
    <location>
        <begin position="614"/>
        <end position="638"/>
    </location>
</feature>
<feature type="region of interest" description="Disordered" evidence="7">
    <location>
        <begin position="596"/>
        <end position="873"/>
    </location>
</feature>
<dbReference type="FunFam" id="1.25.10.10:FF:000108">
    <property type="entry name" value="N-terminal kinase-like protein isoform X1"/>
    <property type="match status" value="1"/>
</dbReference>
<dbReference type="InterPro" id="IPR016024">
    <property type="entry name" value="ARM-type_fold"/>
</dbReference>
<dbReference type="GO" id="GO:0005524">
    <property type="term" value="F:ATP binding"/>
    <property type="evidence" value="ECO:0007669"/>
    <property type="project" value="InterPro"/>
</dbReference>
<feature type="compositionally biased region" description="Basic and acidic residues" evidence="7">
    <location>
        <begin position="639"/>
        <end position="648"/>
    </location>
</feature>